<dbReference type="OrthoDB" id="8707547at2759"/>
<dbReference type="PANTHER" id="PTHR13105">
    <property type="entry name" value="MYELOID LEUKEMIA FACTOR"/>
    <property type="match status" value="1"/>
</dbReference>
<comment type="similarity">
    <text evidence="2">Belongs to the MLF family.</text>
</comment>
<organism evidence="6 7">
    <name type="scientific">Actinidia chinensis var. chinensis</name>
    <name type="common">Chinese soft-hair kiwi</name>
    <dbReference type="NCBI Taxonomy" id="1590841"/>
    <lineage>
        <taxon>Eukaryota</taxon>
        <taxon>Viridiplantae</taxon>
        <taxon>Streptophyta</taxon>
        <taxon>Embryophyta</taxon>
        <taxon>Tracheophyta</taxon>
        <taxon>Spermatophyta</taxon>
        <taxon>Magnoliopsida</taxon>
        <taxon>eudicotyledons</taxon>
        <taxon>Gunneridae</taxon>
        <taxon>Pentapetalae</taxon>
        <taxon>asterids</taxon>
        <taxon>Ericales</taxon>
        <taxon>Actinidiaceae</taxon>
        <taxon>Actinidia</taxon>
    </lineage>
</organism>
<dbReference type="GO" id="GO:0005737">
    <property type="term" value="C:cytoplasm"/>
    <property type="evidence" value="ECO:0007669"/>
    <property type="project" value="UniProtKB-SubCell"/>
</dbReference>
<evidence type="ECO:0000256" key="5">
    <source>
        <dbReference type="SAM" id="MobiDB-lite"/>
    </source>
</evidence>
<keyword evidence="6" id="KW-0418">Kinase</keyword>
<dbReference type="GO" id="GO:0016301">
    <property type="term" value="F:kinase activity"/>
    <property type="evidence" value="ECO:0007669"/>
    <property type="project" value="UniProtKB-KW"/>
</dbReference>
<protein>
    <submittedName>
        <fullName evidence="6">Serine/threonine-protein kinase</fullName>
    </submittedName>
</protein>
<proteinExistence type="inferred from homology"/>
<reference evidence="7" key="2">
    <citation type="journal article" date="2018" name="BMC Genomics">
        <title>A manually annotated Actinidia chinensis var. chinensis (kiwifruit) genome highlights the challenges associated with draft genomes and gene prediction in plants.</title>
        <authorList>
            <person name="Pilkington S.M."/>
            <person name="Crowhurst R."/>
            <person name="Hilario E."/>
            <person name="Nardozza S."/>
            <person name="Fraser L."/>
            <person name="Peng Y."/>
            <person name="Gunaseelan K."/>
            <person name="Simpson R."/>
            <person name="Tahir J."/>
            <person name="Deroles S.C."/>
            <person name="Templeton K."/>
            <person name="Luo Z."/>
            <person name="Davy M."/>
            <person name="Cheng C."/>
            <person name="McNeilage M."/>
            <person name="Scaglione D."/>
            <person name="Liu Y."/>
            <person name="Zhang Q."/>
            <person name="Datson P."/>
            <person name="De Silva N."/>
            <person name="Gardiner S.E."/>
            <person name="Bassett H."/>
            <person name="Chagne D."/>
            <person name="McCallum J."/>
            <person name="Dzierzon H."/>
            <person name="Deng C."/>
            <person name="Wang Y.Y."/>
            <person name="Barron L."/>
            <person name="Manako K."/>
            <person name="Bowen J."/>
            <person name="Foster T.M."/>
            <person name="Erridge Z.A."/>
            <person name="Tiffin H."/>
            <person name="Waite C.N."/>
            <person name="Davies K.M."/>
            <person name="Grierson E.P."/>
            <person name="Laing W.A."/>
            <person name="Kirk R."/>
            <person name="Chen X."/>
            <person name="Wood M."/>
            <person name="Montefiori M."/>
            <person name="Brummell D.A."/>
            <person name="Schwinn K.E."/>
            <person name="Catanach A."/>
            <person name="Fullerton C."/>
            <person name="Li D."/>
            <person name="Meiyalaghan S."/>
            <person name="Nieuwenhuizen N."/>
            <person name="Read N."/>
            <person name="Prakash R."/>
            <person name="Hunter D."/>
            <person name="Zhang H."/>
            <person name="McKenzie M."/>
            <person name="Knabel M."/>
            <person name="Harris A."/>
            <person name="Allan A.C."/>
            <person name="Gleave A."/>
            <person name="Chen A."/>
            <person name="Janssen B.J."/>
            <person name="Plunkett B."/>
            <person name="Ampomah-Dwamena C."/>
            <person name="Voogd C."/>
            <person name="Leif D."/>
            <person name="Lafferty D."/>
            <person name="Souleyre E.J.F."/>
            <person name="Varkonyi-Gasic E."/>
            <person name="Gambi F."/>
            <person name="Hanley J."/>
            <person name="Yao J.L."/>
            <person name="Cheung J."/>
            <person name="David K.M."/>
            <person name="Warren B."/>
            <person name="Marsh K."/>
            <person name="Snowden K.C."/>
            <person name="Lin-Wang K."/>
            <person name="Brian L."/>
            <person name="Martinez-Sanchez M."/>
            <person name="Wang M."/>
            <person name="Ileperuma N."/>
            <person name="Macnee N."/>
            <person name="Campin R."/>
            <person name="McAtee P."/>
            <person name="Drummond R.S.M."/>
            <person name="Espley R.V."/>
            <person name="Ireland H.S."/>
            <person name="Wu R."/>
            <person name="Atkinson R.G."/>
            <person name="Karunairetnam S."/>
            <person name="Bulley S."/>
            <person name="Chunkath S."/>
            <person name="Hanley Z."/>
            <person name="Storey R."/>
            <person name="Thrimawithana A.H."/>
            <person name="Thomson S."/>
            <person name="David C."/>
            <person name="Testolin R."/>
            <person name="Huang H."/>
            <person name="Hellens R.P."/>
            <person name="Schaffer R.J."/>
        </authorList>
    </citation>
    <scope>NUCLEOTIDE SEQUENCE [LARGE SCALE GENOMIC DNA]</scope>
    <source>
        <strain evidence="7">cv. Red5</strain>
    </source>
</reference>
<evidence type="ECO:0000256" key="4">
    <source>
        <dbReference type="ARBA" id="ARBA00022553"/>
    </source>
</evidence>
<evidence type="ECO:0000313" key="7">
    <source>
        <dbReference type="Proteomes" id="UP000241394"/>
    </source>
</evidence>
<dbReference type="InParanoid" id="A0A2R6R6H2"/>
<dbReference type="STRING" id="1590841.A0A2R6R6H2"/>
<keyword evidence="4" id="KW-0597">Phosphoprotein</keyword>
<comment type="subcellular location">
    <subcellularLocation>
        <location evidence="1">Cytoplasm</location>
    </subcellularLocation>
</comment>
<dbReference type="AlphaFoldDB" id="A0A2R6R6H2"/>
<dbReference type="InterPro" id="IPR019376">
    <property type="entry name" value="Myeloid_leukemia_factor"/>
</dbReference>
<keyword evidence="6" id="KW-0808">Transferase</keyword>
<gene>
    <name evidence="6" type="ORF">CEY00_Acc10633</name>
</gene>
<dbReference type="Proteomes" id="UP000241394">
    <property type="component" value="Chromosome LG9"/>
</dbReference>
<evidence type="ECO:0000256" key="2">
    <source>
        <dbReference type="ARBA" id="ARBA00008332"/>
    </source>
</evidence>
<evidence type="ECO:0000256" key="3">
    <source>
        <dbReference type="ARBA" id="ARBA00022490"/>
    </source>
</evidence>
<reference evidence="6 7" key="1">
    <citation type="submission" date="2017-07" db="EMBL/GenBank/DDBJ databases">
        <title>An improved, manually edited Actinidia chinensis var. chinensis (kiwifruit) genome highlights the challenges associated with draft genomes and gene prediction in plants.</title>
        <authorList>
            <person name="Pilkington S."/>
            <person name="Crowhurst R."/>
            <person name="Hilario E."/>
            <person name="Nardozza S."/>
            <person name="Fraser L."/>
            <person name="Peng Y."/>
            <person name="Gunaseelan K."/>
            <person name="Simpson R."/>
            <person name="Tahir J."/>
            <person name="Deroles S."/>
            <person name="Templeton K."/>
            <person name="Luo Z."/>
            <person name="Davy M."/>
            <person name="Cheng C."/>
            <person name="Mcneilage M."/>
            <person name="Scaglione D."/>
            <person name="Liu Y."/>
            <person name="Zhang Q."/>
            <person name="Datson P."/>
            <person name="De Silva N."/>
            <person name="Gardiner S."/>
            <person name="Bassett H."/>
            <person name="Chagne D."/>
            <person name="Mccallum J."/>
            <person name="Dzierzon H."/>
            <person name="Deng C."/>
            <person name="Wang Y.-Y."/>
            <person name="Barron N."/>
            <person name="Manako K."/>
            <person name="Bowen J."/>
            <person name="Foster T."/>
            <person name="Erridge Z."/>
            <person name="Tiffin H."/>
            <person name="Waite C."/>
            <person name="Davies K."/>
            <person name="Grierson E."/>
            <person name="Laing W."/>
            <person name="Kirk R."/>
            <person name="Chen X."/>
            <person name="Wood M."/>
            <person name="Montefiori M."/>
            <person name="Brummell D."/>
            <person name="Schwinn K."/>
            <person name="Catanach A."/>
            <person name="Fullerton C."/>
            <person name="Li D."/>
            <person name="Meiyalaghan S."/>
            <person name="Nieuwenhuizen N."/>
            <person name="Read N."/>
            <person name="Prakash R."/>
            <person name="Hunter D."/>
            <person name="Zhang H."/>
            <person name="Mckenzie M."/>
            <person name="Knabel M."/>
            <person name="Harris A."/>
            <person name="Allan A."/>
            <person name="Chen A."/>
            <person name="Janssen B."/>
            <person name="Plunkett B."/>
            <person name="Dwamena C."/>
            <person name="Voogd C."/>
            <person name="Leif D."/>
            <person name="Lafferty D."/>
            <person name="Souleyre E."/>
            <person name="Varkonyi-Gasic E."/>
            <person name="Gambi F."/>
            <person name="Hanley J."/>
            <person name="Yao J.-L."/>
            <person name="Cheung J."/>
            <person name="David K."/>
            <person name="Warren B."/>
            <person name="Marsh K."/>
            <person name="Snowden K."/>
            <person name="Lin-Wang K."/>
            <person name="Brian L."/>
            <person name="Martinez-Sanchez M."/>
            <person name="Wang M."/>
            <person name="Ileperuma N."/>
            <person name="Macnee N."/>
            <person name="Campin R."/>
            <person name="Mcatee P."/>
            <person name="Drummond R."/>
            <person name="Espley R."/>
            <person name="Ireland H."/>
            <person name="Wu R."/>
            <person name="Atkinson R."/>
            <person name="Karunairetnam S."/>
            <person name="Bulley S."/>
            <person name="Chunkath S."/>
            <person name="Hanley Z."/>
            <person name="Storey R."/>
            <person name="Thrimawithana A."/>
            <person name="Thomson S."/>
            <person name="David C."/>
            <person name="Testolin R."/>
        </authorList>
    </citation>
    <scope>NUCLEOTIDE SEQUENCE [LARGE SCALE GENOMIC DNA]</scope>
    <source>
        <strain evidence="7">cv. Red5</strain>
        <tissue evidence="6">Young leaf</tissue>
    </source>
</reference>
<dbReference type="OMA" id="WKANEQN"/>
<evidence type="ECO:0000256" key="1">
    <source>
        <dbReference type="ARBA" id="ARBA00004496"/>
    </source>
</evidence>
<keyword evidence="3" id="KW-0963">Cytoplasm</keyword>
<keyword evidence="7" id="KW-1185">Reference proteome</keyword>
<evidence type="ECO:0000313" key="6">
    <source>
        <dbReference type="EMBL" id="PSS21585.1"/>
    </source>
</evidence>
<dbReference type="Pfam" id="PF10248">
    <property type="entry name" value="Mlf1IP"/>
    <property type="match status" value="1"/>
</dbReference>
<name>A0A2R6R6H2_ACTCC</name>
<comment type="caution">
    <text evidence="6">The sequence shown here is derived from an EMBL/GenBank/DDBJ whole genome shotgun (WGS) entry which is preliminary data.</text>
</comment>
<accession>A0A2R6R6H2</accession>
<dbReference type="Gramene" id="PSS21585">
    <property type="protein sequence ID" value="PSS21585"/>
    <property type="gene ID" value="CEY00_Acc10633"/>
</dbReference>
<sequence>MNHSVPSKQVVVKNHNGKNSNGTTSFSYQRVAYGGLNGMYYTASVTRKSGNDGVVMMEINEEDKTVGQALNTISRGIHDKGHSVSTKRTPDGKVDTLHTLHNLNEDELGGFEETWKANEQNLPSDWNSSFNLLENADGSDSGWNWWPTWSGWALPPTEHSADAGANLPHLEAGTSSGGRAKKTVPVNIE</sequence>
<dbReference type="EMBL" id="NKQK01000009">
    <property type="protein sequence ID" value="PSS21585.1"/>
    <property type="molecule type" value="Genomic_DNA"/>
</dbReference>
<feature type="region of interest" description="Disordered" evidence="5">
    <location>
        <begin position="163"/>
        <end position="189"/>
    </location>
</feature>